<dbReference type="SUPFAM" id="SSF54686">
    <property type="entry name" value="Ribosomal protein L16p/L10e"/>
    <property type="match status" value="1"/>
</dbReference>
<dbReference type="GO" id="GO:0032543">
    <property type="term" value="P:mitochondrial translation"/>
    <property type="evidence" value="ECO:0007669"/>
    <property type="project" value="TreeGrafter"/>
</dbReference>
<evidence type="ECO:0000313" key="5">
    <source>
        <dbReference type="EMBL" id="CDR41939.1"/>
    </source>
</evidence>
<dbReference type="Pfam" id="PF00252">
    <property type="entry name" value="Ribosomal_L16"/>
    <property type="match status" value="1"/>
</dbReference>
<protein>
    <submittedName>
        <fullName evidence="5">RHTO0S06e08020g1_1</fullName>
    </submittedName>
</protein>
<dbReference type="InterPro" id="IPR000114">
    <property type="entry name" value="Ribosomal_uL16_bact-type"/>
</dbReference>
<dbReference type="InterPro" id="IPR036920">
    <property type="entry name" value="Ribosomal_uL16_sf"/>
</dbReference>
<dbReference type="GO" id="GO:0005762">
    <property type="term" value="C:mitochondrial large ribosomal subunit"/>
    <property type="evidence" value="ECO:0007669"/>
    <property type="project" value="TreeGrafter"/>
</dbReference>
<dbReference type="EMBL" id="LK052941">
    <property type="protein sequence ID" value="CDR41939.1"/>
    <property type="molecule type" value="Genomic_DNA"/>
</dbReference>
<name>A0A061AXK0_RHOTO</name>
<accession>A0A061AXK0</accession>
<reference evidence="5" key="1">
    <citation type="journal article" date="2014" name="Genome Announc.">
        <title>Draft genome sequence of Rhodosporidium toruloides CECT1137, an oleaginous yeast of biotechnological interest.</title>
        <authorList>
            <person name="Morin N."/>
            <person name="Calcas X."/>
            <person name="Devillers H."/>
            <person name="Durrens P."/>
            <person name="Sherman D.J."/>
            <person name="Nicaud J.-M."/>
            <person name="Neuveglise C."/>
        </authorList>
    </citation>
    <scope>NUCLEOTIDE SEQUENCE</scope>
    <source>
        <strain evidence="5">CECT1137</strain>
    </source>
</reference>
<evidence type="ECO:0000256" key="3">
    <source>
        <dbReference type="ARBA" id="ARBA00023274"/>
    </source>
</evidence>
<dbReference type="GO" id="GO:0019843">
    <property type="term" value="F:rRNA binding"/>
    <property type="evidence" value="ECO:0007669"/>
    <property type="project" value="InterPro"/>
</dbReference>
<dbReference type="InterPro" id="IPR016180">
    <property type="entry name" value="Ribosomal_uL16_dom"/>
</dbReference>
<dbReference type="InterPro" id="IPR020798">
    <property type="entry name" value="Ribosomal_uL16_CS"/>
</dbReference>
<organism evidence="5">
    <name type="scientific">Rhodotorula toruloides</name>
    <name type="common">Yeast</name>
    <name type="synonym">Rhodosporidium toruloides</name>
    <dbReference type="NCBI Taxonomy" id="5286"/>
    <lineage>
        <taxon>Eukaryota</taxon>
        <taxon>Fungi</taxon>
        <taxon>Dikarya</taxon>
        <taxon>Basidiomycota</taxon>
        <taxon>Pucciniomycotina</taxon>
        <taxon>Microbotryomycetes</taxon>
        <taxon>Sporidiobolales</taxon>
        <taxon>Sporidiobolaceae</taxon>
        <taxon>Rhodotorula</taxon>
    </lineage>
</organism>
<evidence type="ECO:0000256" key="2">
    <source>
        <dbReference type="ARBA" id="ARBA00022980"/>
    </source>
</evidence>
<gene>
    <name evidence="5" type="ORF">RHTO0S_06e08020g</name>
</gene>
<dbReference type="Gene3D" id="3.90.1170.10">
    <property type="entry name" value="Ribosomal protein L10e/L16"/>
    <property type="match status" value="1"/>
</dbReference>
<keyword evidence="2 4" id="KW-0689">Ribosomal protein</keyword>
<dbReference type="CDD" id="cd01433">
    <property type="entry name" value="Ribosomal_L16_L10e"/>
    <property type="match status" value="1"/>
</dbReference>
<dbReference type="OrthoDB" id="268521at2759"/>
<dbReference type="PRINTS" id="PR00060">
    <property type="entry name" value="RIBOSOMALL16"/>
</dbReference>
<dbReference type="AlphaFoldDB" id="A0A061AXK0"/>
<dbReference type="InterPro" id="IPR047873">
    <property type="entry name" value="Ribosomal_uL16"/>
</dbReference>
<evidence type="ECO:0000256" key="4">
    <source>
        <dbReference type="RuleBase" id="RU004413"/>
    </source>
</evidence>
<keyword evidence="3 4" id="KW-0687">Ribonucleoprotein</keyword>
<evidence type="ECO:0000256" key="1">
    <source>
        <dbReference type="ARBA" id="ARBA00008931"/>
    </source>
</evidence>
<dbReference type="PROSITE" id="PS00701">
    <property type="entry name" value="RIBOSOMAL_L16_2"/>
    <property type="match status" value="1"/>
</dbReference>
<dbReference type="NCBIfam" id="TIGR01164">
    <property type="entry name" value="rplP_bact"/>
    <property type="match status" value="1"/>
</dbReference>
<comment type="similarity">
    <text evidence="1 4">Belongs to the universal ribosomal protein uL16 family.</text>
</comment>
<dbReference type="PANTHER" id="PTHR12220">
    <property type="entry name" value="50S/60S RIBOSOMAL PROTEIN L16"/>
    <property type="match status" value="1"/>
</dbReference>
<proteinExistence type="inferred from homology"/>
<sequence length="234" mass="25096">MTSLFNGARTLASSFGRLSLASSSSTLLAPAKASNALFQPRNVLQVRNKALMPRRVKHRKAAKGRVPLALGGSIKGTVLEHGDYGLRANQATRLTAKHLEVCEATLKKALKPIRGCQIWLRLFPDIPVCIKGNETRMGKGKGTFEYWGTRARMGKVILEIGGPNLRPEMAKTVLRLASAKLPCTTEFIDRNSSARLGFDLVPHVPAKSPVTTRGELAAAQAAAAAPVEAPAPNL</sequence>
<dbReference type="GO" id="GO:0003735">
    <property type="term" value="F:structural constituent of ribosome"/>
    <property type="evidence" value="ECO:0007669"/>
    <property type="project" value="InterPro"/>
</dbReference>
<dbReference type="PANTHER" id="PTHR12220:SF13">
    <property type="entry name" value="LARGE RIBOSOMAL SUBUNIT PROTEIN UL16M"/>
    <property type="match status" value="1"/>
</dbReference>